<accession>A0ABT6W5F9</accession>
<comment type="similarity">
    <text evidence="1">Belongs to the peptidase S41A family.</text>
</comment>
<organism evidence="7 8">
    <name type="scientific">Streptantibioticus silvisoli</name>
    <dbReference type="NCBI Taxonomy" id="2705255"/>
    <lineage>
        <taxon>Bacteria</taxon>
        <taxon>Bacillati</taxon>
        <taxon>Actinomycetota</taxon>
        <taxon>Actinomycetes</taxon>
        <taxon>Kitasatosporales</taxon>
        <taxon>Streptomycetaceae</taxon>
        <taxon>Streptantibioticus</taxon>
    </lineage>
</organism>
<dbReference type="Gene3D" id="3.90.226.10">
    <property type="entry name" value="2-enoyl-CoA Hydratase, Chain A, domain 1"/>
    <property type="match status" value="1"/>
</dbReference>
<dbReference type="Gene3D" id="2.30.42.10">
    <property type="match status" value="1"/>
</dbReference>
<dbReference type="PANTHER" id="PTHR32060">
    <property type="entry name" value="TAIL-SPECIFIC PROTEASE"/>
    <property type="match status" value="1"/>
</dbReference>
<reference evidence="7 8" key="1">
    <citation type="submission" date="2023-05" db="EMBL/GenBank/DDBJ databases">
        <title>Streptantibioticus silvisoli sp. nov., acidotolerant actinomycetes 1 from pine litter.</title>
        <authorList>
            <person name="Swiecimska M."/>
            <person name="Golinska P."/>
            <person name="Sangal V."/>
            <person name="Wachnowicz B."/>
            <person name="Goodfellow M."/>
        </authorList>
    </citation>
    <scope>NUCLEOTIDE SEQUENCE [LARGE SCALE GENOMIC DNA]</scope>
    <source>
        <strain evidence="7 8">SL54</strain>
    </source>
</reference>
<dbReference type="PANTHER" id="PTHR32060:SF30">
    <property type="entry name" value="CARBOXY-TERMINAL PROCESSING PROTEASE CTPA"/>
    <property type="match status" value="1"/>
</dbReference>
<dbReference type="SUPFAM" id="SSF50156">
    <property type="entry name" value="PDZ domain-like"/>
    <property type="match status" value="1"/>
</dbReference>
<evidence type="ECO:0000313" key="8">
    <source>
        <dbReference type="Proteomes" id="UP001156398"/>
    </source>
</evidence>
<dbReference type="Proteomes" id="UP001156398">
    <property type="component" value="Unassembled WGS sequence"/>
</dbReference>
<gene>
    <name evidence="7" type="ORF">POF43_025155</name>
</gene>
<dbReference type="SUPFAM" id="SSF52096">
    <property type="entry name" value="ClpP/crotonase"/>
    <property type="match status" value="1"/>
</dbReference>
<dbReference type="PROSITE" id="PS50106">
    <property type="entry name" value="PDZ"/>
    <property type="match status" value="1"/>
</dbReference>
<keyword evidence="3" id="KW-0378">Hydrolase</keyword>
<dbReference type="CDD" id="cd07560">
    <property type="entry name" value="Peptidase_S41_CPP"/>
    <property type="match status" value="1"/>
</dbReference>
<evidence type="ECO:0000259" key="6">
    <source>
        <dbReference type="PROSITE" id="PS50106"/>
    </source>
</evidence>
<evidence type="ECO:0000256" key="4">
    <source>
        <dbReference type="ARBA" id="ARBA00022825"/>
    </source>
</evidence>
<feature type="domain" description="PDZ" evidence="6">
    <location>
        <begin position="158"/>
        <end position="217"/>
    </location>
</feature>
<dbReference type="SMART" id="SM00228">
    <property type="entry name" value="PDZ"/>
    <property type="match status" value="1"/>
</dbReference>
<dbReference type="InterPro" id="IPR029045">
    <property type="entry name" value="ClpP/crotonase-like_dom_sf"/>
</dbReference>
<keyword evidence="8" id="KW-1185">Reference proteome</keyword>
<keyword evidence="4" id="KW-0720">Serine protease</keyword>
<dbReference type="EMBL" id="JAAGKO020000043">
    <property type="protein sequence ID" value="MDI5965975.1"/>
    <property type="molecule type" value="Genomic_DNA"/>
</dbReference>
<dbReference type="InterPro" id="IPR041489">
    <property type="entry name" value="PDZ_6"/>
</dbReference>
<evidence type="ECO:0000256" key="2">
    <source>
        <dbReference type="ARBA" id="ARBA00022670"/>
    </source>
</evidence>
<keyword evidence="2" id="KW-0645">Protease</keyword>
<name>A0ABT6W5F9_9ACTN</name>
<evidence type="ECO:0000256" key="5">
    <source>
        <dbReference type="SAM" id="MobiDB-lite"/>
    </source>
</evidence>
<dbReference type="Pfam" id="PF03572">
    <property type="entry name" value="Peptidase_S41"/>
    <property type="match status" value="1"/>
</dbReference>
<dbReference type="InterPro" id="IPR005151">
    <property type="entry name" value="Tail-specific_protease"/>
</dbReference>
<proteinExistence type="inferred from homology"/>
<evidence type="ECO:0000313" key="7">
    <source>
        <dbReference type="EMBL" id="MDI5965975.1"/>
    </source>
</evidence>
<protein>
    <submittedName>
        <fullName evidence="7">S41 family peptidase</fullName>
    </submittedName>
</protein>
<sequence length="454" mass="44348">MSGSTMFGTPRRNRRGLTLTLVFGAVLATGAATGSFGGGPGAPAPAGPPTVDRPAPAAGASGGRSGAGAGASGSGAGGSGGTSGPGAGTSGSGTGVVGTGAGSSGADTFGTADIASAIDGGRIAPSAVSRLVTRDGGPWSAFYTPQQFEGFHQELDGGYVGVGLWVRRAPDGTISVSQVQPGTPARRAGVAAGDVLRAVDGTPVSGRPVTDVVARLRGVNPADPADPATAPAPDPGSAVRLVVVHHGHPRTVVLRRALLSARPVTVTRPAPGVESIAVSAFTAGVGGQVRAALAGGDHRDGVLLDLRGDSGGLVTEAVDVASLFLRGGEVASYDVDGTPHRLDARPGGDTATPLVVLVDGGTMSAAELLTGALQDRGRAVVVGSRTFGKGSVQLPSALPDGSVAELTVGHYRTPDGHVVDGHGIRPDVLIAPGRPGSVAERTAITVLSGLGTAP</sequence>
<comment type="caution">
    <text evidence="7">The sequence shown here is derived from an EMBL/GenBank/DDBJ whole genome shotgun (WGS) entry which is preliminary data.</text>
</comment>
<dbReference type="InterPro" id="IPR001478">
    <property type="entry name" value="PDZ"/>
</dbReference>
<feature type="region of interest" description="Disordered" evidence="5">
    <location>
        <begin position="36"/>
        <end position="105"/>
    </location>
</feature>
<feature type="compositionally biased region" description="Gly residues" evidence="5">
    <location>
        <begin position="60"/>
        <end position="103"/>
    </location>
</feature>
<dbReference type="SMART" id="SM00245">
    <property type="entry name" value="TSPc"/>
    <property type="match status" value="1"/>
</dbReference>
<dbReference type="InterPro" id="IPR004447">
    <property type="entry name" value="Peptidase_S41A"/>
</dbReference>
<dbReference type="InterPro" id="IPR036034">
    <property type="entry name" value="PDZ_sf"/>
</dbReference>
<dbReference type="Pfam" id="PF17820">
    <property type="entry name" value="PDZ_6"/>
    <property type="match status" value="1"/>
</dbReference>
<evidence type="ECO:0000256" key="1">
    <source>
        <dbReference type="ARBA" id="ARBA00009179"/>
    </source>
</evidence>
<evidence type="ECO:0000256" key="3">
    <source>
        <dbReference type="ARBA" id="ARBA00022801"/>
    </source>
</evidence>
<dbReference type="Gene3D" id="3.30.750.44">
    <property type="match status" value="1"/>
</dbReference>
<dbReference type="RefSeq" id="WP_271323880.1">
    <property type="nucleotide sequence ID" value="NZ_JAAGKO020000043.1"/>
</dbReference>